<dbReference type="EMBL" id="SNVI01000002">
    <property type="protein sequence ID" value="TFE40691.1"/>
    <property type="molecule type" value="Genomic_DNA"/>
</dbReference>
<gene>
    <name evidence="1" type="ORF">E2553_28655</name>
</gene>
<reference evidence="1 2" key="1">
    <citation type="submission" date="2019-03" db="EMBL/GenBank/DDBJ databases">
        <title>Complete Genome Sequence of Paraburkholderia dipogonis ICMP 19430T, a Nitrogen-fixing Symbiont of the South African Invasive Legume Dipogon lignosus in New Zealand.</title>
        <authorList>
            <person name="De Meyer S.E."/>
        </authorList>
    </citation>
    <scope>NUCLEOTIDE SEQUENCE [LARGE SCALE GENOMIC DNA]</scope>
    <source>
        <strain evidence="1 2">ICMP 19430</strain>
    </source>
</reference>
<evidence type="ECO:0000313" key="2">
    <source>
        <dbReference type="Proteomes" id="UP000297385"/>
    </source>
</evidence>
<organism evidence="1 2">
    <name type="scientific">Paraburkholderia dipogonis</name>
    <dbReference type="NCBI Taxonomy" id="1211383"/>
    <lineage>
        <taxon>Bacteria</taxon>
        <taxon>Pseudomonadati</taxon>
        <taxon>Pseudomonadota</taxon>
        <taxon>Betaproteobacteria</taxon>
        <taxon>Burkholderiales</taxon>
        <taxon>Burkholderiaceae</taxon>
        <taxon>Paraburkholderia</taxon>
    </lineage>
</organism>
<evidence type="ECO:0000313" key="1">
    <source>
        <dbReference type="EMBL" id="TFE40691.1"/>
    </source>
</evidence>
<protein>
    <submittedName>
        <fullName evidence="1">Uncharacterized protein</fullName>
    </submittedName>
</protein>
<dbReference type="AlphaFoldDB" id="A0A4Y8MTA7"/>
<comment type="caution">
    <text evidence="1">The sequence shown here is derived from an EMBL/GenBank/DDBJ whole genome shotgun (WGS) entry which is preliminary data.</text>
</comment>
<name>A0A4Y8MTA7_9BURK</name>
<sequence length="85" mass="9662">MAQEAQEFPYRRFLFSATISPLQGSRGMVTVDVTTSDAERIADLGTQRFLHVERWVERNDPAFLQVVVDECKVAVDHYADNVDDS</sequence>
<dbReference type="Proteomes" id="UP000297385">
    <property type="component" value="Unassembled WGS sequence"/>
</dbReference>
<proteinExistence type="predicted"/>
<accession>A0A4Y8MTA7</accession>